<feature type="compositionally biased region" description="Basic and acidic residues" evidence="1">
    <location>
        <begin position="166"/>
        <end position="217"/>
    </location>
</feature>
<proteinExistence type="predicted"/>
<evidence type="ECO:0000313" key="3">
    <source>
        <dbReference type="Proteomes" id="UP001153069"/>
    </source>
</evidence>
<sequence length="283" mass="31583">MIASVKRKLLVKPKCIQQNIQPPSESLTHVPWSLSYGAVGSHDPSSGQEAVKSGSCAFLEASYLDLRRQQNQQWAEDRLVEGVAYASNRATFYQAEESFKKGLEVVPDHSELRKAYRKLLAKRGQIDGTADVFLRTGHGSDQSAINGNFGIAKVPVASNDTNSNDASEKDHTTDGDSKDARDNSKKCHEEKPKIEGETKDFNGDKRTSFDTGKHQENDAVGNNEAGVETLGENNVDRDNDDNDTSSDSEERRRKRRKRKKKKKKKRVANAPGETRLMSDRTFR</sequence>
<feature type="compositionally biased region" description="Basic residues" evidence="1">
    <location>
        <begin position="252"/>
        <end position="267"/>
    </location>
</feature>
<comment type="caution">
    <text evidence="2">The sequence shown here is derived from an EMBL/GenBank/DDBJ whole genome shotgun (WGS) entry which is preliminary data.</text>
</comment>
<organism evidence="2 3">
    <name type="scientific">Seminavis robusta</name>
    <dbReference type="NCBI Taxonomy" id="568900"/>
    <lineage>
        <taxon>Eukaryota</taxon>
        <taxon>Sar</taxon>
        <taxon>Stramenopiles</taxon>
        <taxon>Ochrophyta</taxon>
        <taxon>Bacillariophyta</taxon>
        <taxon>Bacillariophyceae</taxon>
        <taxon>Bacillariophycidae</taxon>
        <taxon>Naviculales</taxon>
        <taxon>Naviculaceae</taxon>
        <taxon>Seminavis</taxon>
    </lineage>
</organism>
<keyword evidence="3" id="KW-1185">Reference proteome</keyword>
<reference evidence="2" key="1">
    <citation type="submission" date="2020-06" db="EMBL/GenBank/DDBJ databases">
        <authorList>
            <consortium name="Plant Systems Biology data submission"/>
        </authorList>
    </citation>
    <scope>NUCLEOTIDE SEQUENCE</scope>
    <source>
        <strain evidence="2">D6</strain>
    </source>
</reference>
<dbReference type="AlphaFoldDB" id="A0A9N8EDY4"/>
<accession>A0A9N8EDY4</accession>
<feature type="region of interest" description="Disordered" evidence="1">
    <location>
        <begin position="156"/>
        <end position="283"/>
    </location>
</feature>
<name>A0A9N8EDY4_9STRA</name>
<dbReference type="EMBL" id="CAICTM010001010">
    <property type="protein sequence ID" value="CAB9519377.1"/>
    <property type="molecule type" value="Genomic_DNA"/>
</dbReference>
<evidence type="ECO:0000256" key="1">
    <source>
        <dbReference type="SAM" id="MobiDB-lite"/>
    </source>
</evidence>
<gene>
    <name evidence="2" type="ORF">SEMRO_1012_G231140.1</name>
</gene>
<dbReference type="OrthoDB" id="49366at2759"/>
<feature type="compositionally biased region" description="Acidic residues" evidence="1">
    <location>
        <begin position="238"/>
        <end position="247"/>
    </location>
</feature>
<protein>
    <submittedName>
        <fullName evidence="2">Uncharacterized protein</fullName>
    </submittedName>
</protein>
<dbReference type="Proteomes" id="UP001153069">
    <property type="component" value="Unassembled WGS sequence"/>
</dbReference>
<evidence type="ECO:0000313" key="2">
    <source>
        <dbReference type="EMBL" id="CAB9519377.1"/>
    </source>
</evidence>